<comment type="caution">
    <text evidence="1">The sequence shown here is derived from an EMBL/GenBank/DDBJ whole genome shotgun (WGS) entry which is preliminary data.</text>
</comment>
<dbReference type="Proteomes" id="UP000676853">
    <property type="component" value="Unassembled WGS sequence"/>
</dbReference>
<gene>
    <name evidence="1" type="ORF">KFZ73_25685</name>
</gene>
<keyword evidence="2" id="KW-1185">Reference proteome</keyword>
<evidence type="ECO:0000313" key="1">
    <source>
        <dbReference type="EMBL" id="MBS4104608.1"/>
    </source>
</evidence>
<accession>A0ABS5NJZ2</accession>
<proteinExistence type="predicted"/>
<dbReference type="RefSeq" id="WP_212555580.1">
    <property type="nucleotide sequence ID" value="NZ_JAGXOE010000303.1"/>
</dbReference>
<dbReference type="EMBL" id="JAGXOE010000303">
    <property type="protein sequence ID" value="MBS4104608.1"/>
    <property type="molecule type" value="Genomic_DNA"/>
</dbReference>
<reference evidence="1 2" key="1">
    <citation type="submission" date="2021-04" db="EMBL/GenBank/DDBJ databases">
        <title>Whole genome sequence analysis of a thiophenic sulfur metabolizing bacteria.</title>
        <authorList>
            <person name="Akhtar N."/>
            <person name="Akram J."/>
            <person name="Aslam A."/>
        </authorList>
    </citation>
    <scope>NUCLEOTIDE SEQUENCE [LARGE SCALE GENOMIC DNA]</scope>
    <source>
        <strain evidence="1 2">3OW</strain>
    </source>
</reference>
<name>A0ABS5NJZ2_TSUPA</name>
<protein>
    <submittedName>
        <fullName evidence="1">Uncharacterized protein</fullName>
    </submittedName>
</protein>
<organism evidence="1 2">
    <name type="scientific">Tsukamurella paurometabola</name>
    <name type="common">Corynebacterium paurometabolum</name>
    <dbReference type="NCBI Taxonomy" id="2061"/>
    <lineage>
        <taxon>Bacteria</taxon>
        <taxon>Bacillati</taxon>
        <taxon>Actinomycetota</taxon>
        <taxon>Actinomycetes</taxon>
        <taxon>Mycobacteriales</taxon>
        <taxon>Tsukamurellaceae</taxon>
        <taxon>Tsukamurella</taxon>
    </lineage>
</organism>
<sequence length="116" mass="12548">MIDGAHASTAKVRRGPVRVESVVVDRPFTTAVADLTAACEAEEAPHSRSKVLSAPADLARFRTFLTQYGNSSFQGWVDVRGATVTVDVMSSGTAADSRDLFWQVLRAQVAKVERQP</sequence>
<evidence type="ECO:0000313" key="2">
    <source>
        <dbReference type="Proteomes" id="UP000676853"/>
    </source>
</evidence>